<evidence type="ECO:0000313" key="7">
    <source>
        <dbReference type="Proteomes" id="UP001259982"/>
    </source>
</evidence>
<protein>
    <submittedName>
        <fullName evidence="6">LysR family transcriptional regulator</fullName>
    </submittedName>
</protein>
<dbReference type="PROSITE" id="PS50931">
    <property type="entry name" value="HTH_LYSR"/>
    <property type="match status" value="1"/>
</dbReference>
<proteinExistence type="inferred from homology"/>
<dbReference type="Pfam" id="PF00126">
    <property type="entry name" value="HTH_1"/>
    <property type="match status" value="1"/>
</dbReference>
<dbReference type="InterPro" id="IPR050389">
    <property type="entry name" value="LysR-type_TF"/>
</dbReference>
<evidence type="ECO:0000256" key="3">
    <source>
        <dbReference type="ARBA" id="ARBA00023125"/>
    </source>
</evidence>
<feature type="domain" description="HTH lysR-type" evidence="5">
    <location>
        <begin position="6"/>
        <end position="63"/>
    </location>
</feature>
<reference evidence="6 7" key="1">
    <citation type="submission" date="2023-09" db="EMBL/GenBank/DDBJ databases">
        <authorList>
            <person name="Rey-Velasco X."/>
        </authorList>
    </citation>
    <scope>NUCLEOTIDE SEQUENCE [LARGE SCALE GENOMIC DNA]</scope>
    <source>
        <strain evidence="6 7">P385</strain>
    </source>
</reference>
<keyword evidence="3" id="KW-0238">DNA-binding</keyword>
<dbReference type="Gene3D" id="1.10.10.10">
    <property type="entry name" value="Winged helix-like DNA-binding domain superfamily/Winged helix DNA-binding domain"/>
    <property type="match status" value="1"/>
</dbReference>
<gene>
    <name evidence="6" type="ORF">RM531_11065</name>
</gene>
<dbReference type="PANTHER" id="PTHR30118:SF15">
    <property type="entry name" value="TRANSCRIPTIONAL REGULATORY PROTEIN"/>
    <property type="match status" value="1"/>
</dbReference>
<dbReference type="InterPro" id="IPR037402">
    <property type="entry name" value="YidZ_PBP2"/>
</dbReference>
<evidence type="ECO:0000256" key="1">
    <source>
        <dbReference type="ARBA" id="ARBA00009437"/>
    </source>
</evidence>
<sequence>MSIANFDLNLLRVFDAMMREQHVTRAAERLFLTQSAVSNALSRLRTAFHDELFVRRPEGMVPTPRALELESPVRAALLDIEQALAPTAFDPATSEWTFRLVANDYFSTVVMPPLITRLRQDAPGVDLRLLPHVDQPRALLDTHRADFAFGSLDPVEARFGSVDLLTEDFLCLMRPDHPLSQGKLTPERFATADHLLVSPSGHGDGVLDRDLARLGLSRRVVLTINQFAAAPAVVAASDLVVTLLRRVAERFAAEAGLITRPAPFKREPMPIRLVWHQRLARHPAHDWFRDTIREVTAAL</sequence>
<dbReference type="InterPro" id="IPR005119">
    <property type="entry name" value="LysR_subst-bd"/>
</dbReference>
<accession>A0ABU3B966</accession>
<dbReference type="SUPFAM" id="SSF53850">
    <property type="entry name" value="Periplasmic binding protein-like II"/>
    <property type="match status" value="1"/>
</dbReference>
<keyword evidence="4" id="KW-0804">Transcription</keyword>
<organism evidence="6 7">
    <name type="scientific">Spectribacter acetivorans</name>
    <dbReference type="NCBI Taxonomy" id="3075603"/>
    <lineage>
        <taxon>Bacteria</taxon>
        <taxon>Pseudomonadati</taxon>
        <taxon>Pseudomonadota</taxon>
        <taxon>Gammaproteobacteria</taxon>
        <taxon>Salinisphaerales</taxon>
        <taxon>Salinisphaeraceae</taxon>
        <taxon>Spectribacter</taxon>
    </lineage>
</organism>
<evidence type="ECO:0000259" key="5">
    <source>
        <dbReference type="PROSITE" id="PS50931"/>
    </source>
</evidence>
<dbReference type="RefSeq" id="WP_311659312.1">
    <property type="nucleotide sequence ID" value="NZ_JAVRHY010000009.1"/>
</dbReference>
<dbReference type="PRINTS" id="PR00039">
    <property type="entry name" value="HTHLYSR"/>
</dbReference>
<comment type="caution">
    <text evidence="6">The sequence shown here is derived from an EMBL/GenBank/DDBJ whole genome shotgun (WGS) entry which is preliminary data.</text>
</comment>
<dbReference type="Pfam" id="PF03466">
    <property type="entry name" value="LysR_substrate"/>
    <property type="match status" value="1"/>
</dbReference>
<dbReference type="InterPro" id="IPR000847">
    <property type="entry name" value="LysR_HTH_N"/>
</dbReference>
<dbReference type="InterPro" id="IPR036390">
    <property type="entry name" value="WH_DNA-bd_sf"/>
</dbReference>
<dbReference type="Gene3D" id="3.40.190.10">
    <property type="entry name" value="Periplasmic binding protein-like II"/>
    <property type="match status" value="2"/>
</dbReference>
<dbReference type="PANTHER" id="PTHR30118">
    <property type="entry name" value="HTH-TYPE TRANSCRIPTIONAL REGULATOR LEUO-RELATED"/>
    <property type="match status" value="1"/>
</dbReference>
<dbReference type="Proteomes" id="UP001259982">
    <property type="component" value="Unassembled WGS sequence"/>
</dbReference>
<evidence type="ECO:0000256" key="2">
    <source>
        <dbReference type="ARBA" id="ARBA00023015"/>
    </source>
</evidence>
<evidence type="ECO:0000313" key="6">
    <source>
        <dbReference type="EMBL" id="MDT0619017.1"/>
    </source>
</evidence>
<name>A0ABU3B966_9GAMM</name>
<dbReference type="CDD" id="cd08417">
    <property type="entry name" value="PBP2_Nitroaromatics_like"/>
    <property type="match status" value="1"/>
</dbReference>
<evidence type="ECO:0000256" key="4">
    <source>
        <dbReference type="ARBA" id="ARBA00023163"/>
    </source>
</evidence>
<dbReference type="EMBL" id="JAVRHY010000009">
    <property type="protein sequence ID" value="MDT0619017.1"/>
    <property type="molecule type" value="Genomic_DNA"/>
</dbReference>
<keyword evidence="7" id="KW-1185">Reference proteome</keyword>
<dbReference type="SUPFAM" id="SSF46785">
    <property type="entry name" value="Winged helix' DNA-binding domain"/>
    <property type="match status" value="1"/>
</dbReference>
<keyword evidence="2" id="KW-0805">Transcription regulation</keyword>
<comment type="similarity">
    <text evidence="1">Belongs to the LysR transcriptional regulatory family.</text>
</comment>
<dbReference type="InterPro" id="IPR036388">
    <property type="entry name" value="WH-like_DNA-bd_sf"/>
</dbReference>